<dbReference type="EMBL" id="CAJOBA010001547">
    <property type="protein sequence ID" value="CAF3601947.1"/>
    <property type="molecule type" value="Genomic_DNA"/>
</dbReference>
<feature type="region of interest" description="Disordered" evidence="1">
    <location>
        <begin position="408"/>
        <end position="455"/>
    </location>
</feature>
<dbReference type="EMBL" id="CAJNOK010001548">
    <property type="protein sequence ID" value="CAF0817843.1"/>
    <property type="molecule type" value="Genomic_DNA"/>
</dbReference>
<evidence type="ECO:0000313" key="5">
    <source>
        <dbReference type="EMBL" id="CAF3812488.1"/>
    </source>
</evidence>
<feature type="compositionally biased region" description="Basic and acidic residues" evidence="1">
    <location>
        <begin position="143"/>
        <end position="153"/>
    </location>
</feature>
<evidence type="ECO:0000313" key="6">
    <source>
        <dbReference type="Proteomes" id="UP000663829"/>
    </source>
</evidence>
<dbReference type="EMBL" id="CAJNOQ010004050">
    <property type="protein sequence ID" value="CAF1042338.1"/>
    <property type="molecule type" value="Genomic_DNA"/>
</dbReference>
<feature type="compositionally biased region" description="Basic and acidic residues" evidence="1">
    <location>
        <begin position="330"/>
        <end position="342"/>
    </location>
</feature>
<dbReference type="SUPFAM" id="SSF50729">
    <property type="entry name" value="PH domain-like"/>
    <property type="match status" value="1"/>
</dbReference>
<proteinExistence type="predicted"/>
<sequence length="455" mass="52150">MAKQSTPYHQNNNQVQYTTIVPPNAIHTDKKQTESDRVQAVYVNYDDAFQEDETVDYFGQAKYHISQNAHHQQQHVLSPPRDNPLHFYLQSVETISETHNNSQNRYYSKDNSRSSTPSTESGGGANSLAFQRRLYPQLRGRQRRTDVQSKTPDDELSPDLINLRLNNPSSHTHSHTHYHEPVPFTPESARLDHLSAITSGQIKIQQSGSTDDYLNDASDERKNLLPQHFLVKYLGRTPCTSIWGAKAVRGPIDAMIHSAHQLPTMADLPTLEARISTKGLLLTQRLHKTNNHRHRDRSSKKSNHSPQRTGHSRAFSPLRHVFSSSATTTNKDDHRNSTDERHGLIPLENISYVMHDMKYTKVSACIVLRQKENETITECYALLFQNREYAQRFALALAEAFNTKAVSKQQQLESTQEKPSRSSRQPVSNAHSRKDVHPRRSKHRRNEDYLRDSEV</sequence>
<feature type="region of interest" description="Disordered" evidence="1">
    <location>
        <begin position="288"/>
        <end position="342"/>
    </location>
</feature>
<dbReference type="Proteomes" id="UP000677228">
    <property type="component" value="Unassembled WGS sequence"/>
</dbReference>
<dbReference type="EMBL" id="CAJOBC010004050">
    <property type="protein sequence ID" value="CAF3812488.1"/>
    <property type="molecule type" value="Genomic_DNA"/>
</dbReference>
<feature type="region of interest" description="Disordered" evidence="1">
    <location>
        <begin position="99"/>
        <end position="160"/>
    </location>
</feature>
<dbReference type="Proteomes" id="UP000663829">
    <property type="component" value="Unassembled WGS sequence"/>
</dbReference>
<organism evidence="3 6">
    <name type="scientific">Didymodactylos carnosus</name>
    <dbReference type="NCBI Taxonomy" id="1234261"/>
    <lineage>
        <taxon>Eukaryota</taxon>
        <taxon>Metazoa</taxon>
        <taxon>Spiralia</taxon>
        <taxon>Gnathifera</taxon>
        <taxon>Rotifera</taxon>
        <taxon>Eurotatoria</taxon>
        <taxon>Bdelloidea</taxon>
        <taxon>Philodinida</taxon>
        <taxon>Philodinidae</taxon>
        <taxon>Didymodactylos</taxon>
    </lineage>
</organism>
<evidence type="ECO:0000256" key="1">
    <source>
        <dbReference type="SAM" id="MobiDB-lite"/>
    </source>
</evidence>
<reference evidence="3" key="1">
    <citation type="submission" date="2021-02" db="EMBL/GenBank/DDBJ databases">
        <authorList>
            <person name="Nowell W R."/>
        </authorList>
    </citation>
    <scope>NUCLEOTIDE SEQUENCE</scope>
</reference>
<feature type="compositionally biased region" description="Basic residues" evidence="1">
    <location>
        <begin position="288"/>
        <end position="303"/>
    </location>
</feature>
<name>A0A814JTT2_9BILA</name>
<dbReference type="Proteomes" id="UP000682733">
    <property type="component" value="Unassembled WGS sequence"/>
</dbReference>
<evidence type="ECO:0000313" key="2">
    <source>
        <dbReference type="EMBL" id="CAF0817843.1"/>
    </source>
</evidence>
<dbReference type="Proteomes" id="UP000681722">
    <property type="component" value="Unassembled WGS sequence"/>
</dbReference>
<dbReference type="OrthoDB" id="9994289at2759"/>
<evidence type="ECO:0000313" key="4">
    <source>
        <dbReference type="EMBL" id="CAF3601947.1"/>
    </source>
</evidence>
<dbReference type="Gene3D" id="2.30.29.30">
    <property type="entry name" value="Pleckstrin-homology domain (PH domain)/Phosphotyrosine-binding domain (PTB)"/>
    <property type="match status" value="1"/>
</dbReference>
<gene>
    <name evidence="3" type="ORF">GPM918_LOCUS15843</name>
    <name evidence="2" type="ORF">OVA965_LOCUS5490</name>
    <name evidence="5" type="ORF">SRO942_LOCUS15843</name>
    <name evidence="4" type="ORF">TMI583_LOCUS5485</name>
</gene>
<dbReference type="AlphaFoldDB" id="A0A814JTT2"/>
<protein>
    <submittedName>
        <fullName evidence="3">Uncharacterized protein</fullName>
    </submittedName>
</protein>
<accession>A0A814JTT2</accession>
<keyword evidence="6" id="KW-1185">Reference proteome</keyword>
<feature type="compositionally biased region" description="Basic residues" evidence="1">
    <location>
        <begin position="434"/>
        <end position="444"/>
    </location>
</feature>
<feature type="compositionally biased region" description="Basic and acidic residues" evidence="1">
    <location>
        <begin position="445"/>
        <end position="455"/>
    </location>
</feature>
<dbReference type="InterPro" id="IPR011993">
    <property type="entry name" value="PH-like_dom_sf"/>
</dbReference>
<evidence type="ECO:0000313" key="3">
    <source>
        <dbReference type="EMBL" id="CAF1042338.1"/>
    </source>
</evidence>
<comment type="caution">
    <text evidence="3">The sequence shown here is derived from an EMBL/GenBank/DDBJ whole genome shotgun (WGS) entry which is preliminary data.</text>
</comment>